<dbReference type="Proteomes" id="UP001162483">
    <property type="component" value="Unassembled WGS sequence"/>
</dbReference>
<organism evidence="1 2">
    <name type="scientific">Staurois parvus</name>
    <dbReference type="NCBI Taxonomy" id="386267"/>
    <lineage>
        <taxon>Eukaryota</taxon>
        <taxon>Metazoa</taxon>
        <taxon>Chordata</taxon>
        <taxon>Craniata</taxon>
        <taxon>Vertebrata</taxon>
        <taxon>Euteleostomi</taxon>
        <taxon>Amphibia</taxon>
        <taxon>Batrachia</taxon>
        <taxon>Anura</taxon>
        <taxon>Neobatrachia</taxon>
        <taxon>Ranoidea</taxon>
        <taxon>Ranidae</taxon>
        <taxon>Staurois</taxon>
    </lineage>
</organism>
<dbReference type="EMBL" id="CATNWA010003434">
    <property type="protein sequence ID" value="CAI9545354.1"/>
    <property type="molecule type" value="Genomic_DNA"/>
</dbReference>
<name>A0ABN9BCN1_9NEOB</name>
<sequence length="48" mass="4887">MPASVQLGSCAIQSACTPNAGQKCSAFAHSGSHGTFVPCDLVTVCFKK</sequence>
<proteinExistence type="predicted"/>
<accession>A0ABN9BCN1</accession>
<comment type="caution">
    <text evidence="1">The sequence shown here is derived from an EMBL/GenBank/DDBJ whole genome shotgun (WGS) entry which is preliminary data.</text>
</comment>
<evidence type="ECO:0000313" key="2">
    <source>
        <dbReference type="Proteomes" id="UP001162483"/>
    </source>
</evidence>
<protein>
    <submittedName>
        <fullName evidence="1">Uncharacterized protein</fullName>
    </submittedName>
</protein>
<reference evidence="1" key="1">
    <citation type="submission" date="2023-05" db="EMBL/GenBank/DDBJ databases">
        <authorList>
            <person name="Stuckert A."/>
        </authorList>
    </citation>
    <scope>NUCLEOTIDE SEQUENCE</scope>
</reference>
<evidence type="ECO:0000313" key="1">
    <source>
        <dbReference type="EMBL" id="CAI9545354.1"/>
    </source>
</evidence>
<gene>
    <name evidence="1" type="ORF">SPARVUS_LOCUS2641047</name>
</gene>
<keyword evidence="2" id="KW-1185">Reference proteome</keyword>